<dbReference type="AlphaFoldDB" id="A0A382DD12"/>
<reference evidence="3" key="1">
    <citation type="submission" date="2018-05" db="EMBL/GenBank/DDBJ databases">
        <authorList>
            <person name="Lanie J.A."/>
            <person name="Ng W.-L."/>
            <person name="Kazmierczak K.M."/>
            <person name="Andrzejewski T.M."/>
            <person name="Davidsen T.M."/>
            <person name="Wayne K.J."/>
            <person name="Tettelin H."/>
            <person name="Glass J.I."/>
            <person name="Rusch D."/>
            <person name="Podicherti R."/>
            <person name="Tsui H.-C.T."/>
            <person name="Winkler M.E."/>
        </authorList>
    </citation>
    <scope>NUCLEOTIDE SEQUENCE</scope>
</reference>
<gene>
    <name evidence="3" type="ORF">METZ01_LOCUS188903</name>
</gene>
<sequence>MIHDSLSNDLIGTQFPPIDISWNEQDTMLYALGVGAKPGRELDFLYEGRGPLVLPTYAVIPGMRSLGNLRLAVKLKIQRLLHGEQQVEILRPLPAKATVTLNSRISEVWDKGDNGIIGVTAEAEDADGLLFKTHATLFYFGGGGFGGDPGPSGKGRDVSTNKDPDIVICHQTQEEQGALYRLSGDRVALHIDPGFAQKAGYDKPFMHGLCTYGFVGRAILTGLCDGNPNRFKSMSGRFAARAEFEDQIITKIWITSPGEAIIQAENQAGTILLSQAHASFEPGAN</sequence>
<organism evidence="3">
    <name type="scientific">marine metagenome</name>
    <dbReference type="NCBI Taxonomy" id="408172"/>
    <lineage>
        <taxon>unclassified sequences</taxon>
        <taxon>metagenomes</taxon>
        <taxon>ecological metagenomes</taxon>
    </lineage>
</organism>
<feature type="domain" description="MaoC-like" evidence="1">
    <location>
        <begin position="164"/>
        <end position="256"/>
    </location>
</feature>
<dbReference type="EMBL" id="UINC01038685">
    <property type="protein sequence ID" value="SVB36049.1"/>
    <property type="molecule type" value="Genomic_DNA"/>
</dbReference>
<proteinExistence type="predicted"/>
<evidence type="ECO:0008006" key="4">
    <source>
        <dbReference type="Google" id="ProtNLM"/>
    </source>
</evidence>
<dbReference type="SUPFAM" id="SSF54637">
    <property type="entry name" value="Thioesterase/thiol ester dehydrase-isomerase"/>
    <property type="match status" value="2"/>
</dbReference>
<accession>A0A382DD12</accession>
<dbReference type="GO" id="GO:0006635">
    <property type="term" value="P:fatty acid beta-oxidation"/>
    <property type="evidence" value="ECO:0007669"/>
    <property type="project" value="TreeGrafter"/>
</dbReference>
<name>A0A382DD12_9ZZZZ</name>
<evidence type="ECO:0000259" key="2">
    <source>
        <dbReference type="Pfam" id="PF22622"/>
    </source>
</evidence>
<feature type="domain" description="Peroxisomal multifunctional enzyme type 2-like N-terminal" evidence="2">
    <location>
        <begin position="22"/>
        <end position="141"/>
    </location>
</feature>
<evidence type="ECO:0000259" key="1">
    <source>
        <dbReference type="Pfam" id="PF01575"/>
    </source>
</evidence>
<dbReference type="GO" id="GO:0004300">
    <property type="term" value="F:enoyl-CoA hydratase activity"/>
    <property type="evidence" value="ECO:0007669"/>
    <property type="project" value="TreeGrafter"/>
</dbReference>
<dbReference type="InterPro" id="IPR002539">
    <property type="entry name" value="MaoC-like_dom"/>
</dbReference>
<evidence type="ECO:0000313" key="3">
    <source>
        <dbReference type="EMBL" id="SVB36049.1"/>
    </source>
</evidence>
<dbReference type="PANTHER" id="PTHR13078:SF56">
    <property type="entry name" value="PEROXISOMAL MULTIFUNCTIONAL ENZYME TYPE 2"/>
    <property type="match status" value="1"/>
</dbReference>
<dbReference type="InterPro" id="IPR029069">
    <property type="entry name" value="HotDog_dom_sf"/>
</dbReference>
<dbReference type="InterPro" id="IPR054357">
    <property type="entry name" value="MFE-2_N"/>
</dbReference>
<dbReference type="GO" id="GO:0044594">
    <property type="term" value="F:17-beta-hydroxysteroid dehydrogenase (NAD+) activity"/>
    <property type="evidence" value="ECO:0007669"/>
    <property type="project" value="TreeGrafter"/>
</dbReference>
<dbReference type="PANTHER" id="PTHR13078">
    <property type="entry name" value="PEROXISOMAL MULTIFUNCTIONAL ENZYME TYPE 2-RELATED"/>
    <property type="match status" value="1"/>
</dbReference>
<dbReference type="Gene3D" id="3.10.129.10">
    <property type="entry name" value="Hotdog Thioesterase"/>
    <property type="match status" value="2"/>
</dbReference>
<dbReference type="Pfam" id="PF01575">
    <property type="entry name" value="MaoC_dehydratas"/>
    <property type="match status" value="1"/>
</dbReference>
<dbReference type="Pfam" id="PF22622">
    <property type="entry name" value="MFE-2_hydrat-2_N"/>
    <property type="match status" value="1"/>
</dbReference>
<protein>
    <recommendedName>
        <fullName evidence="4">MaoC-like domain-containing protein</fullName>
    </recommendedName>
</protein>
<dbReference type="GO" id="GO:0003857">
    <property type="term" value="F:(3S)-3-hydroxyacyl-CoA dehydrogenase (NAD+) activity"/>
    <property type="evidence" value="ECO:0007669"/>
    <property type="project" value="TreeGrafter"/>
</dbReference>